<dbReference type="GO" id="GO:0006508">
    <property type="term" value="P:proteolysis"/>
    <property type="evidence" value="ECO:0007669"/>
    <property type="project" value="InterPro"/>
</dbReference>
<dbReference type="Pfam" id="PF13650">
    <property type="entry name" value="Asp_protease_2"/>
    <property type="match status" value="1"/>
</dbReference>
<keyword evidence="3" id="KW-1185">Reference proteome</keyword>
<evidence type="ECO:0000256" key="1">
    <source>
        <dbReference type="SAM" id="MobiDB-lite"/>
    </source>
</evidence>
<dbReference type="Proteomes" id="UP000607653">
    <property type="component" value="Unassembled WGS sequence"/>
</dbReference>
<feature type="region of interest" description="Disordered" evidence="1">
    <location>
        <begin position="79"/>
        <end position="132"/>
    </location>
</feature>
<protein>
    <submittedName>
        <fullName evidence="2">Uncharacterized protein</fullName>
    </submittedName>
</protein>
<dbReference type="PROSITE" id="PS00141">
    <property type="entry name" value="ASP_PROTEASE"/>
    <property type="match status" value="1"/>
</dbReference>
<evidence type="ECO:0000313" key="3">
    <source>
        <dbReference type="Proteomes" id="UP000607653"/>
    </source>
</evidence>
<accession>A0A822YYT7</accession>
<comment type="caution">
    <text evidence="2">The sequence shown here is derived from an EMBL/GenBank/DDBJ whole genome shotgun (WGS) entry which is preliminary data.</text>
</comment>
<evidence type="ECO:0000313" key="2">
    <source>
        <dbReference type="EMBL" id="DAD39264.1"/>
    </source>
</evidence>
<dbReference type="EMBL" id="DUZY01000005">
    <property type="protein sequence ID" value="DAD39264.1"/>
    <property type="molecule type" value="Genomic_DNA"/>
</dbReference>
<reference evidence="2 3" key="1">
    <citation type="journal article" date="2020" name="Mol. Biol. Evol.">
        <title>Distinct Expression and Methylation Patterns for Genes with Different Fates following a Single Whole-Genome Duplication in Flowering Plants.</title>
        <authorList>
            <person name="Shi T."/>
            <person name="Rahmani R.S."/>
            <person name="Gugger P.F."/>
            <person name="Wang M."/>
            <person name="Li H."/>
            <person name="Zhang Y."/>
            <person name="Li Z."/>
            <person name="Wang Q."/>
            <person name="Van de Peer Y."/>
            <person name="Marchal K."/>
            <person name="Chen J."/>
        </authorList>
    </citation>
    <scope>NUCLEOTIDE SEQUENCE [LARGE SCALE GENOMIC DNA]</scope>
    <source>
        <tissue evidence="2">Leaf</tissue>
    </source>
</reference>
<gene>
    <name evidence="2" type="ORF">HUJ06_013587</name>
</gene>
<name>A0A822YYT7_NELNU</name>
<dbReference type="InterPro" id="IPR021109">
    <property type="entry name" value="Peptidase_aspartic_dom_sf"/>
</dbReference>
<feature type="compositionally biased region" description="Low complexity" evidence="1">
    <location>
        <begin position="79"/>
        <end position="92"/>
    </location>
</feature>
<dbReference type="InterPro" id="IPR001969">
    <property type="entry name" value="Aspartic_peptidase_AS"/>
</dbReference>
<organism evidence="2 3">
    <name type="scientific">Nelumbo nucifera</name>
    <name type="common">Sacred lotus</name>
    <dbReference type="NCBI Taxonomy" id="4432"/>
    <lineage>
        <taxon>Eukaryota</taxon>
        <taxon>Viridiplantae</taxon>
        <taxon>Streptophyta</taxon>
        <taxon>Embryophyta</taxon>
        <taxon>Tracheophyta</taxon>
        <taxon>Spermatophyta</taxon>
        <taxon>Magnoliopsida</taxon>
        <taxon>Proteales</taxon>
        <taxon>Nelumbonaceae</taxon>
        <taxon>Nelumbo</taxon>
    </lineage>
</organism>
<dbReference type="AlphaFoldDB" id="A0A822YYT7"/>
<dbReference type="GO" id="GO:0004190">
    <property type="term" value="F:aspartic-type endopeptidase activity"/>
    <property type="evidence" value="ECO:0007669"/>
    <property type="project" value="InterPro"/>
</dbReference>
<sequence>MNRAAGISESLLISFFISGLKPLLQRELLIARPKSLNKVFSLACLFEDKYEASQMPYPSGPRWQQRSSQPIQYTTTSTPIITDSSTSQKPALLPTPPPPALPALPPSRQNTNRPAPPNSPNIPIRRLTPSEMQERRQRGLCFNCDQKWSANHKCHGKSFMLLISEDEEVEPAAQDDNCSTREEDPVITGDISSLNSMAGPGSPRSLWIWGDINSHRVHVLIDSGSTHNLIQPRLAEKLQLHATPVS</sequence>
<proteinExistence type="predicted"/>
<dbReference type="CDD" id="cd00303">
    <property type="entry name" value="retropepsin_like"/>
    <property type="match status" value="1"/>
</dbReference>
<feature type="compositionally biased region" description="Pro residues" evidence="1">
    <location>
        <begin position="93"/>
        <end position="105"/>
    </location>
</feature>
<dbReference type="Gene3D" id="2.40.70.10">
    <property type="entry name" value="Acid Proteases"/>
    <property type="match status" value="1"/>
</dbReference>